<dbReference type="EMBL" id="LJCR01001164">
    <property type="protein sequence ID" value="KPV50901.1"/>
    <property type="molecule type" value="Genomic_DNA"/>
</dbReference>
<organism evidence="2 3">
    <name type="scientific">Kouleothrix aurantiaca</name>
    <dbReference type="NCBI Taxonomy" id="186479"/>
    <lineage>
        <taxon>Bacteria</taxon>
        <taxon>Bacillati</taxon>
        <taxon>Chloroflexota</taxon>
        <taxon>Chloroflexia</taxon>
        <taxon>Chloroflexales</taxon>
        <taxon>Roseiflexineae</taxon>
        <taxon>Roseiflexaceae</taxon>
        <taxon>Kouleothrix</taxon>
    </lineage>
</organism>
<reference evidence="2 3" key="1">
    <citation type="submission" date="2015-09" db="EMBL/GenBank/DDBJ databases">
        <title>Draft genome sequence of Kouleothrix aurantiaca JCM 19913.</title>
        <authorList>
            <person name="Hemp J."/>
        </authorList>
    </citation>
    <scope>NUCLEOTIDE SEQUENCE [LARGE SCALE GENOMIC DNA]</scope>
    <source>
        <strain evidence="2 3">COM-B</strain>
    </source>
</reference>
<evidence type="ECO:0000313" key="3">
    <source>
        <dbReference type="Proteomes" id="UP000050509"/>
    </source>
</evidence>
<protein>
    <submittedName>
        <fullName evidence="2">Uncharacterized protein</fullName>
    </submittedName>
</protein>
<dbReference type="AlphaFoldDB" id="A0A0N8PRU5"/>
<accession>A0A0N8PRU5</accession>
<feature type="region of interest" description="Disordered" evidence="1">
    <location>
        <begin position="100"/>
        <end position="122"/>
    </location>
</feature>
<keyword evidence="3" id="KW-1185">Reference proteome</keyword>
<sequence>MTGEVLYYTAMKIYQAKPEFDELFARVGLSQAETARLTKTAQLVPLSVFTLAHIAKRRQNAGAKTAHRIAKVYAEAASISQDEAIAQLFDEIADRKGPVRQRGVGGQFVSGSQVEVDSDAAD</sequence>
<comment type="caution">
    <text evidence="2">The sequence shown here is derived from an EMBL/GenBank/DDBJ whole genome shotgun (WGS) entry which is preliminary data.</text>
</comment>
<evidence type="ECO:0000313" key="2">
    <source>
        <dbReference type="EMBL" id="KPV50901.1"/>
    </source>
</evidence>
<name>A0A0N8PRU5_9CHLR</name>
<dbReference type="Proteomes" id="UP000050509">
    <property type="component" value="Unassembled WGS sequence"/>
</dbReference>
<proteinExistence type="predicted"/>
<gene>
    <name evidence="2" type="ORF">SE17_24250</name>
</gene>
<evidence type="ECO:0000256" key="1">
    <source>
        <dbReference type="SAM" id="MobiDB-lite"/>
    </source>
</evidence>